<dbReference type="EMBL" id="CP104311">
    <property type="protein sequence ID" value="WWF00602.1"/>
    <property type="molecule type" value="Genomic_DNA"/>
</dbReference>
<feature type="domain" description="PepSY" evidence="2">
    <location>
        <begin position="32"/>
        <end position="91"/>
    </location>
</feature>
<proteinExistence type="predicted"/>
<protein>
    <submittedName>
        <fullName evidence="3">PepSY domain-containing protein</fullName>
    </submittedName>
</protein>
<feature type="chain" id="PRO_5047039217" evidence="1">
    <location>
        <begin position="24"/>
        <end position="176"/>
    </location>
</feature>
<feature type="signal peptide" evidence="1">
    <location>
        <begin position="1"/>
        <end position="23"/>
    </location>
</feature>
<keyword evidence="1" id="KW-0732">Signal</keyword>
<evidence type="ECO:0000313" key="4">
    <source>
        <dbReference type="Proteomes" id="UP001359308"/>
    </source>
</evidence>
<organism evidence="3 4">
    <name type="scientific">Methylococcus capsulatus</name>
    <dbReference type="NCBI Taxonomy" id="414"/>
    <lineage>
        <taxon>Bacteria</taxon>
        <taxon>Pseudomonadati</taxon>
        <taxon>Pseudomonadota</taxon>
        <taxon>Gammaproteobacteria</taxon>
        <taxon>Methylococcales</taxon>
        <taxon>Methylococcaceae</taxon>
        <taxon>Methylococcus</taxon>
    </lineage>
</organism>
<feature type="domain" description="PepSY" evidence="2">
    <location>
        <begin position="108"/>
        <end position="165"/>
    </location>
</feature>
<evidence type="ECO:0000313" key="3">
    <source>
        <dbReference type="EMBL" id="WWF00602.1"/>
    </source>
</evidence>
<keyword evidence="4" id="KW-1185">Reference proteome</keyword>
<dbReference type="RefSeq" id="WP_198323742.1">
    <property type="nucleotide sequence ID" value="NZ_CP104311.1"/>
</dbReference>
<dbReference type="InterPro" id="IPR025711">
    <property type="entry name" value="PepSY"/>
</dbReference>
<name>A0ABZ2F2V0_METCP</name>
<evidence type="ECO:0000259" key="2">
    <source>
        <dbReference type="Pfam" id="PF03413"/>
    </source>
</evidence>
<dbReference type="Pfam" id="PF03413">
    <property type="entry name" value="PepSY"/>
    <property type="match status" value="2"/>
</dbReference>
<dbReference type="Gene3D" id="3.10.450.40">
    <property type="match status" value="2"/>
</dbReference>
<dbReference type="Proteomes" id="UP001359308">
    <property type="component" value="Chromosome"/>
</dbReference>
<gene>
    <name evidence="3" type="ORF">N4J17_08870</name>
</gene>
<sequence length="176" mass="19058">MKKAYLTLLAAVGSGIVVVSAQAGETGQSKTKVSMENCMHAALAKRAGEVVKLEFKEERGAPTYEFEVLGGDGKSWELECDALTGKIIEEEQEVADGEAPLFKTKARIGLDEAKKIALSAHPGEIVEVEYEIESDGNASYEFDIKTKSGEVKLEVDAATGKIIEDDEKELYQIGKE</sequence>
<reference evidence="3 4" key="1">
    <citation type="submission" date="2022-09" db="EMBL/GenBank/DDBJ databases">
        <authorList>
            <person name="Giprobiosintez L."/>
        </authorList>
    </citation>
    <scope>NUCLEOTIDE SEQUENCE [LARGE SCALE GENOMIC DNA]</scope>
    <source>
        <strain evidence="4">VKPM-B-12549 (GBS-15)</strain>
    </source>
</reference>
<evidence type="ECO:0000256" key="1">
    <source>
        <dbReference type="SAM" id="SignalP"/>
    </source>
</evidence>
<accession>A0ABZ2F2V0</accession>